<dbReference type="EMBL" id="QGTX01000001">
    <property type="protein sequence ID" value="PWW23217.1"/>
    <property type="molecule type" value="Genomic_DNA"/>
</dbReference>
<dbReference type="SUPFAM" id="SSF55729">
    <property type="entry name" value="Acyl-CoA N-acyltransferases (Nat)"/>
    <property type="match status" value="1"/>
</dbReference>
<dbReference type="Gene3D" id="3.40.630.30">
    <property type="match status" value="1"/>
</dbReference>
<accession>A0A317QKB9</accession>
<dbReference type="Proteomes" id="UP000246661">
    <property type="component" value="Unassembled WGS sequence"/>
</dbReference>
<dbReference type="CDD" id="cd04301">
    <property type="entry name" value="NAT_SF"/>
    <property type="match status" value="1"/>
</dbReference>
<protein>
    <submittedName>
        <fullName evidence="4">Acetyltransferase (GNAT) family protein</fullName>
    </submittedName>
</protein>
<proteinExistence type="predicted"/>
<dbReference type="PANTHER" id="PTHR43877:SF2">
    <property type="entry name" value="AMINOALKYLPHOSPHONATE N-ACETYLTRANSFERASE-RELATED"/>
    <property type="match status" value="1"/>
</dbReference>
<feature type="domain" description="N-acetyltransferase" evidence="3">
    <location>
        <begin position="15"/>
        <end position="168"/>
    </location>
</feature>
<evidence type="ECO:0000313" key="5">
    <source>
        <dbReference type="Proteomes" id="UP000246661"/>
    </source>
</evidence>
<dbReference type="InterPro" id="IPR050832">
    <property type="entry name" value="Bact_Acetyltransf"/>
</dbReference>
<keyword evidence="2" id="KW-0012">Acyltransferase</keyword>
<reference evidence="5" key="1">
    <citation type="submission" date="2018-05" db="EMBL/GenBank/DDBJ databases">
        <authorList>
            <person name="Klenk H.-P."/>
            <person name="Huntemann M."/>
            <person name="Clum A."/>
            <person name="Pillay M."/>
            <person name="Palaniappan K."/>
            <person name="Varghese N."/>
            <person name="Mikhailova N."/>
            <person name="Stamatis D."/>
            <person name="Reddy T."/>
            <person name="Daum C."/>
            <person name="Shapiro N."/>
            <person name="Ivanova N."/>
            <person name="Kyrpides N."/>
            <person name="Woyke T."/>
        </authorList>
    </citation>
    <scope>NUCLEOTIDE SEQUENCE [LARGE SCALE GENOMIC DNA]</scope>
    <source>
        <strain evidence="5">DSM 45417</strain>
    </source>
</reference>
<dbReference type="PROSITE" id="PS51186">
    <property type="entry name" value="GNAT"/>
    <property type="match status" value="1"/>
</dbReference>
<organism evidence="4 5">
    <name type="scientific">Geodermatophilus normandii</name>
    <dbReference type="NCBI Taxonomy" id="1137989"/>
    <lineage>
        <taxon>Bacteria</taxon>
        <taxon>Bacillati</taxon>
        <taxon>Actinomycetota</taxon>
        <taxon>Actinomycetes</taxon>
        <taxon>Geodermatophilales</taxon>
        <taxon>Geodermatophilaceae</taxon>
        <taxon>Geodermatophilus</taxon>
    </lineage>
</organism>
<dbReference type="Pfam" id="PF00583">
    <property type="entry name" value="Acetyltransf_1"/>
    <property type="match status" value="1"/>
</dbReference>
<evidence type="ECO:0000259" key="3">
    <source>
        <dbReference type="PROSITE" id="PS51186"/>
    </source>
</evidence>
<name>A0A317QKB9_9ACTN</name>
<evidence type="ECO:0000256" key="1">
    <source>
        <dbReference type="ARBA" id="ARBA00022679"/>
    </source>
</evidence>
<sequence length="180" mass="19160">MSTSADVRLRDGSVARLRAVPYDDPVARDLVARVQQEYVDRYGGPDEAAVDPAEFVPPAGVFLVAEVGGEPAGCGAWRRHGEGDDPTVAEVKRVYVAPAFRRRGLAQVVVAALEESARRAGYRSVVLNSGDRQPEALALYEGLGYTPVPGYGIYAGGAGAVFLGRELGGDVDEEERPWAS</sequence>
<gene>
    <name evidence="4" type="ORF">JD79_02386</name>
</gene>
<evidence type="ECO:0000313" key="4">
    <source>
        <dbReference type="EMBL" id="PWW23217.1"/>
    </source>
</evidence>
<dbReference type="AlphaFoldDB" id="A0A317QKB9"/>
<dbReference type="GO" id="GO:0016747">
    <property type="term" value="F:acyltransferase activity, transferring groups other than amino-acyl groups"/>
    <property type="evidence" value="ECO:0007669"/>
    <property type="project" value="InterPro"/>
</dbReference>
<dbReference type="PANTHER" id="PTHR43877">
    <property type="entry name" value="AMINOALKYLPHOSPHONATE N-ACETYLTRANSFERASE-RELATED-RELATED"/>
    <property type="match status" value="1"/>
</dbReference>
<keyword evidence="5" id="KW-1185">Reference proteome</keyword>
<comment type="caution">
    <text evidence="4">The sequence shown here is derived from an EMBL/GenBank/DDBJ whole genome shotgun (WGS) entry which is preliminary data.</text>
</comment>
<dbReference type="InterPro" id="IPR000182">
    <property type="entry name" value="GNAT_dom"/>
</dbReference>
<dbReference type="RefSeq" id="WP_110005666.1">
    <property type="nucleotide sequence ID" value="NZ_QGTX01000001.1"/>
</dbReference>
<evidence type="ECO:0000256" key="2">
    <source>
        <dbReference type="ARBA" id="ARBA00023315"/>
    </source>
</evidence>
<dbReference type="InterPro" id="IPR016181">
    <property type="entry name" value="Acyl_CoA_acyltransferase"/>
</dbReference>
<keyword evidence="1 4" id="KW-0808">Transferase</keyword>
<dbReference type="OrthoDB" id="70840at2"/>